<feature type="domain" description="ABC-type glycine betaine transport system substrate-binding" evidence="2">
    <location>
        <begin position="29"/>
        <end position="313"/>
    </location>
</feature>
<proteinExistence type="predicted"/>
<dbReference type="RefSeq" id="WP_160853322.1">
    <property type="nucleotide sequence ID" value="NZ_WUWG01000003.1"/>
</dbReference>
<organism evidence="3 4">
    <name type="scientific">Oceanomicrobium pacificus</name>
    <dbReference type="NCBI Taxonomy" id="2692916"/>
    <lineage>
        <taxon>Bacteria</taxon>
        <taxon>Pseudomonadati</taxon>
        <taxon>Pseudomonadota</taxon>
        <taxon>Alphaproteobacteria</taxon>
        <taxon>Rhodobacterales</taxon>
        <taxon>Paracoccaceae</taxon>
        <taxon>Oceanomicrobium</taxon>
    </lineage>
</organism>
<dbReference type="Pfam" id="PF04069">
    <property type="entry name" value="OpuAC"/>
    <property type="match status" value="1"/>
</dbReference>
<gene>
    <name evidence="3" type="ORF">GSH16_06665</name>
</gene>
<evidence type="ECO:0000313" key="4">
    <source>
        <dbReference type="Proteomes" id="UP000436016"/>
    </source>
</evidence>
<keyword evidence="4" id="KW-1185">Reference proteome</keyword>
<dbReference type="GO" id="GO:0043190">
    <property type="term" value="C:ATP-binding cassette (ABC) transporter complex"/>
    <property type="evidence" value="ECO:0007669"/>
    <property type="project" value="InterPro"/>
</dbReference>
<accession>A0A6B0TVV5</accession>
<dbReference type="SUPFAM" id="SSF53850">
    <property type="entry name" value="Periplasmic binding protein-like II"/>
    <property type="match status" value="1"/>
</dbReference>
<evidence type="ECO:0000259" key="2">
    <source>
        <dbReference type="Pfam" id="PF04069"/>
    </source>
</evidence>
<sequence length="336" mass="36855">MTLKKLLVLGCAGGMMALPGLAQADECGSVSMAEWNWASGELMANVDKIILEEGYGCDVELVPGATQTTFASMNEKGEPGVAGELWINAVREPLEVAFSEGRLHSTVDGPITDLGEGWWVTPKFVADHPDLDTVEKILERPDLFPYAEDPSKGAFVGCPAGWGCQLVNANLFRAFEMEDKGWVLVDPGSAAGLDGSMTKAVERDEYWFGYYWSPTAMIGKHNMQLIPFEVEFAGKDNWDGCLVKPEQECADPKPSAWTKSEVHTVITDKFMNEGGPAIDYLKKRIFPGEVMNGMLVYMQDNQAGGEDAAFEFLLNHEEVWSEWVPADVAEKVKAAL</sequence>
<protein>
    <submittedName>
        <fullName evidence="3">ABC transporter substrate-binding protein</fullName>
    </submittedName>
</protein>
<dbReference type="AlphaFoldDB" id="A0A6B0TVV5"/>
<dbReference type="GO" id="GO:0022857">
    <property type="term" value="F:transmembrane transporter activity"/>
    <property type="evidence" value="ECO:0007669"/>
    <property type="project" value="InterPro"/>
</dbReference>
<keyword evidence="1" id="KW-0732">Signal</keyword>
<reference evidence="3 4" key="1">
    <citation type="submission" date="2019-12" db="EMBL/GenBank/DDBJ databases">
        <title>Strain KN286 was isolated from seawater, which was collected from Caroline Seamount in the tropical western Pacific.</title>
        <authorList>
            <person name="Wang Q."/>
        </authorList>
    </citation>
    <scope>NUCLEOTIDE SEQUENCE [LARGE SCALE GENOMIC DNA]</scope>
    <source>
        <strain evidence="3 4">KN286</strain>
    </source>
</reference>
<feature type="chain" id="PRO_5025346307" evidence="1">
    <location>
        <begin position="25"/>
        <end position="336"/>
    </location>
</feature>
<comment type="caution">
    <text evidence="3">The sequence shown here is derived from an EMBL/GenBank/DDBJ whole genome shotgun (WGS) entry which is preliminary data.</text>
</comment>
<dbReference type="Proteomes" id="UP000436016">
    <property type="component" value="Unassembled WGS sequence"/>
</dbReference>
<name>A0A6B0TVV5_9RHOB</name>
<evidence type="ECO:0000313" key="3">
    <source>
        <dbReference type="EMBL" id="MXU65123.1"/>
    </source>
</evidence>
<feature type="signal peptide" evidence="1">
    <location>
        <begin position="1"/>
        <end position="24"/>
    </location>
</feature>
<dbReference type="InterPro" id="IPR007210">
    <property type="entry name" value="ABC_Gly_betaine_transp_sub-bd"/>
</dbReference>
<evidence type="ECO:0000256" key="1">
    <source>
        <dbReference type="SAM" id="SignalP"/>
    </source>
</evidence>
<dbReference type="Gene3D" id="3.40.190.100">
    <property type="entry name" value="Glycine betaine-binding periplasmic protein, domain 2"/>
    <property type="match status" value="1"/>
</dbReference>
<dbReference type="EMBL" id="WUWG01000003">
    <property type="protein sequence ID" value="MXU65123.1"/>
    <property type="molecule type" value="Genomic_DNA"/>
</dbReference>